<dbReference type="AlphaFoldDB" id="A0A085TVQ8"/>
<dbReference type="STRING" id="1317124.DW2_11386"/>
<reference evidence="2" key="1">
    <citation type="submission" date="2013-04" db="EMBL/GenBank/DDBJ databases">
        <title>Thioclava sp. 13D2W-2 Genome Sequencing.</title>
        <authorList>
            <person name="Lai Q."/>
            <person name="Li G."/>
            <person name="Shao Z."/>
        </authorList>
    </citation>
    <scope>NUCLEOTIDE SEQUENCE [LARGE SCALE GENOMIC DNA]</scope>
    <source>
        <strain evidence="2">13D2W-2</strain>
    </source>
</reference>
<dbReference type="InterPro" id="IPR045514">
    <property type="entry name" value="DUF6478"/>
</dbReference>
<comment type="caution">
    <text evidence="1">The sequence shown here is derived from an EMBL/GenBank/DDBJ whole genome shotgun (WGS) entry which is preliminary data.</text>
</comment>
<dbReference type="EMBL" id="AQRC01000008">
    <property type="protein sequence ID" value="KFE34805.1"/>
    <property type="molecule type" value="Genomic_DNA"/>
</dbReference>
<gene>
    <name evidence="1" type="ORF">DW2_11386</name>
</gene>
<reference evidence="1 2" key="2">
    <citation type="journal article" date="2015" name="Antonie Van Leeuwenhoek">
        <title>Thioclava indica sp. nov., isolated from surface seawater of the Indian Ocean.</title>
        <authorList>
            <person name="Liu Y."/>
            <person name="Lai Q."/>
            <person name="Du J."/>
            <person name="Xu H."/>
            <person name="Jiang L."/>
            <person name="Shao Z."/>
        </authorList>
    </citation>
    <scope>NUCLEOTIDE SEQUENCE [LARGE SCALE GENOMIC DNA]</scope>
    <source>
        <strain evidence="1 2">13D2W-2</strain>
    </source>
</reference>
<proteinExistence type="predicted"/>
<organism evidence="1 2">
    <name type="scientific">Thioclava atlantica</name>
    <dbReference type="NCBI Taxonomy" id="1317124"/>
    <lineage>
        <taxon>Bacteria</taxon>
        <taxon>Pseudomonadati</taxon>
        <taxon>Pseudomonadota</taxon>
        <taxon>Alphaproteobacteria</taxon>
        <taxon>Rhodobacterales</taxon>
        <taxon>Paracoccaceae</taxon>
        <taxon>Thioclava</taxon>
    </lineage>
</organism>
<sequence length="258" mass="29488">MAGMRGSSLLDRVLERRALRRWNRAARATKQMDAEALRSLRGRARLLRNALEDVLRQSEARLRSAFPGTAALPRPSGSDWVWRPEIWRVPVQPVGIAGAENRTMLGRELTLFHDCPASEITLRQIRTSGPGTVAPYGLRMDVLRFEGSFLSFVLDLPESALRGLQLNHLLRLEMDVAMERPLEIFCRLNIKHGPNSEQLVRELPPGGGGQFVEFDLAYTRMNERRLEKAWVDIIFESPRMNEVVLRDMTFARYPRAEL</sequence>
<evidence type="ECO:0000313" key="2">
    <source>
        <dbReference type="Proteomes" id="UP000028607"/>
    </source>
</evidence>
<dbReference type="Pfam" id="PF20086">
    <property type="entry name" value="DUF6478"/>
    <property type="match status" value="1"/>
</dbReference>
<name>A0A085TVQ8_9RHOB</name>
<dbReference type="PATRIC" id="fig|1317124.6.peg.2303"/>
<dbReference type="eggNOG" id="ENOG502Z8P0">
    <property type="taxonomic scope" value="Bacteria"/>
</dbReference>
<evidence type="ECO:0000313" key="1">
    <source>
        <dbReference type="EMBL" id="KFE34805.1"/>
    </source>
</evidence>
<dbReference type="OrthoDB" id="7827015at2"/>
<dbReference type="RefSeq" id="WP_038146567.1">
    <property type="nucleotide sequence ID" value="NZ_AQRC01000008.1"/>
</dbReference>
<protein>
    <submittedName>
        <fullName evidence="1">Uncharacterized protein</fullName>
    </submittedName>
</protein>
<dbReference type="Proteomes" id="UP000028607">
    <property type="component" value="Unassembled WGS sequence"/>
</dbReference>
<keyword evidence="2" id="KW-1185">Reference proteome</keyword>
<accession>A0A085TVQ8</accession>